<gene>
    <name evidence="3" type="ORF">FE374_01915</name>
</gene>
<evidence type="ECO:0000313" key="3">
    <source>
        <dbReference type="EMBL" id="QDC23546.1"/>
    </source>
</evidence>
<dbReference type="Pfam" id="PF25077">
    <property type="entry name" value="DUF7800"/>
    <property type="match status" value="1"/>
</dbReference>
<dbReference type="InterPro" id="IPR056702">
    <property type="entry name" value="DUF7800"/>
</dbReference>
<dbReference type="KEGG" id="gyu:FE374_01915"/>
<dbReference type="EMBL" id="CP040915">
    <property type="protein sequence ID" value="QDC23546.1"/>
    <property type="molecule type" value="Genomic_DNA"/>
</dbReference>
<dbReference type="PANTHER" id="PTHR37031">
    <property type="entry name" value="METALLOPHOSPHATASE BINDING DOMAIN PROTEIN"/>
    <property type="match status" value="1"/>
</dbReference>
<dbReference type="Proteomes" id="UP000314616">
    <property type="component" value="Chromosome"/>
</dbReference>
<organism evidence="3 4">
    <name type="scientific">Georgenia yuyongxinii</name>
    <dbReference type="NCBI Taxonomy" id="2589797"/>
    <lineage>
        <taxon>Bacteria</taxon>
        <taxon>Bacillati</taxon>
        <taxon>Actinomycetota</taxon>
        <taxon>Actinomycetes</taxon>
        <taxon>Micrococcales</taxon>
        <taxon>Bogoriellaceae</taxon>
        <taxon>Georgenia</taxon>
    </lineage>
</organism>
<name>A0A5B8C6J2_9MICO</name>
<feature type="region of interest" description="Disordered" evidence="1">
    <location>
        <begin position="175"/>
        <end position="201"/>
    </location>
</feature>
<feature type="domain" description="DUF7800" evidence="2">
    <location>
        <begin position="13"/>
        <end position="99"/>
    </location>
</feature>
<evidence type="ECO:0000259" key="2">
    <source>
        <dbReference type="Pfam" id="PF25077"/>
    </source>
</evidence>
<protein>
    <submittedName>
        <fullName evidence="3">Alkaline phosphatase family protein</fullName>
    </submittedName>
</protein>
<feature type="compositionally biased region" description="Basic and acidic residues" evidence="1">
    <location>
        <begin position="176"/>
        <end position="201"/>
    </location>
</feature>
<accession>A0A5B8C6J2</accession>
<dbReference type="Gene3D" id="3.60.21.70">
    <property type="entry name" value="PhoD-like phosphatase"/>
    <property type="match status" value="1"/>
</dbReference>
<dbReference type="SUPFAM" id="SSF56300">
    <property type="entry name" value="Metallo-dependent phosphatases"/>
    <property type="match status" value="1"/>
</dbReference>
<sequence length="583" mass="65656">MPPGERPPEQPPRLLLGPLLRFVDADSATVWVETDRPCLATLHAGGRQAVERTWSVHGHHYALLVLTGLPEAAVLPYEVRLDGVRAWPAPDQELPPSVIRTIRHDQRLRLAFGSCRRSAGHDAEALRTFGADALVALAGKMATAPHEQWPDALFLAGDQIYADDPSPELTARLKAAHRDTDAHDAGRRDAGTRHDGGRREVPGEVHDFEEYTWLYQESWSQPAVRWLLSTVPSCMILDDHDLRDDWNTSCAWRERMERQLWWRDRVTGAFASYWVYQHLGNLSPRELAEDEVLAAMHTTDDDATRTRVLDEFAWRTDAEPDTARWSYFRDFGGRGLGIRLVVVDSRCSRRLDPDARAMVDDAEWAWVLEHALTPPGGERIGHLLLGTTLPAFLPAGIHHLEGWSEAVASHRAWGPVAAWLAERLRRAIDLEHWAAFRASFDQLVDLLRRAVEAPEPPSSILLLSGDIHSSYTARVRLRGVRHPGTAVHQLTMSPFRNPMHRAVRLAHQVIEWPPVSRTWRKLARLAGVADVPVAWRLEHGPWFTNGIMTLSIDGTRATVEMDRAEVRHGREELTRLGVASLAP</sequence>
<dbReference type="PANTHER" id="PTHR37031:SF2">
    <property type="entry name" value="PHOD-LIKE PHOSPHATASE METALLOPHOSPHATASE DOMAIN-CONTAINING PROTEIN"/>
    <property type="match status" value="1"/>
</dbReference>
<dbReference type="OrthoDB" id="9795624at2"/>
<dbReference type="RefSeq" id="WP_139926988.1">
    <property type="nucleotide sequence ID" value="NZ_CP040915.1"/>
</dbReference>
<dbReference type="AlphaFoldDB" id="A0A5B8C6J2"/>
<dbReference type="InterPro" id="IPR038607">
    <property type="entry name" value="PhoD-like_sf"/>
</dbReference>
<evidence type="ECO:0000256" key="1">
    <source>
        <dbReference type="SAM" id="MobiDB-lite"/>
    </source>
</evidence>
<reference evidence="3 4" key="1">
    <citation type="submission" date="2019-05" db="EMBL/GenBank/DDBJ databases">
        <title>Georgenia *** sp. nov., and Georgenia *** sp. nov., isolated from the intestinal contents of plateau pika (Ochotona curzoniae) in the Qinghai-Tibet plateau of China.</title>
        <authorList>
            <person name="Tian Z."/>
        </authorList>
    </citation>
    <scope>NUCLEOTIDE SEQUENCE [LARGE SCALE GENOMIC DNA]</scope>
    <source>
        <strain evidence="3 4">Z443</strain>
    </source>
</reference>
<proteinExistence type="predicted"/>
<evidence type="ECO:0000313" key="4">
    <source>
        <dbReference type="Proteomes" id="UP000314616"/>
    </source>
</evidence>
<dbReference type="InterPro" id="IPR029052">
    <property type="entry name" value="Metallo-depent_PP-like"/>
</dbReference>